<keyword evidence="1" id="KW-0812">Transmembrane</keyword>
<dbReference type="AlphaFoldDB" id="A0A0U1QSS6"/>
<name>A0A0U1QSS6_9BACL</name>
<dbReference type="STRING" id="1069536.SINU_00400"/>
<dbReference type="Pfam" id="PF13828">
    <property type="entry name" value="DUF4190"/>
    <property type="match status" value="1"/>
</dbReference>
<dbReference type="InterPro" id="IPR025241">
    <property type="entry name" value="DUF4190"/>
</dbReference>
<evidence type="ECO:0000313" key="4">
    <source>
        <dbReference type="Proteomes" id="UP000035553"/>
    </source>
</evidence>
<gene>
    <name evidence="3" type="ORF">SINU_00400</name>
</gene>
<feature type="transmembrane region" description="Helical" evidence="1">
    <location>
        <begin position="12"/>
        <end position="39"/>
    </location>
</feature>
<proteinExistence type="predicted"/>
<keyword evidence="4" id="KW-1185">Reference proteome</keyword>
<keyword evidence="1" id="KW-1133">Transmembrane helix</keyword>
<protein>
    <recommendedName>
        <fullName evidence="2">DUF4190 domain-containing protein</fullName>
    </recommendedName>
</protein>
<dbReference type="RefSeq" id="WP_010026946.1">
    <property type="nucleotide sequence ID" value="NZ_AFVQ02000006.1"/>
</dbReference>
<dbReference type="Proteomes" id="UP000035553">
    <property type="component" value="Unassembled WGS sequence"/>
</dbReference>
<feature type="transmembrane region" description="Helical" evidence="1">
    <location>
        <begin position="59"/>
        <end position="87"/>
    </location>
</feature>
<organism evidence="3 4">
    <name type="scientific">Sporolactobacillus inulinus CASD</name>
    <dbReference type="NCBI Taxonomy" id="1069536"/>
    <lineage>
        <taxon>Bacteria</taxon>
        <taxon>Bacillati</taxon>
        <taxon>Bacillota</taxon>
        <taxon>Bacilli</taxon>
        <taxon>Bacillales</taxon>
        <taxon>Sporolactobacillaceae</taxon>
        <taxon>Sporolactobacillus</taxon>
    </lineage>
</organism>
<dbReference type="OrthoDB" id="1955244at2"/>
<evidence type="ECO:0000313" key="3">
    <source>
        <dbReference type="EMBL" id="KLI03857.1"/>
    </source>
</evidence>
<evidence type="ECO:0000259" key="2">
    <source>
        <dbReference type="Pfam" id="PF13828"/>
    </source>
</evidence>
<comment type="caution">
    <text evidence="3">The sequence shown here is derived from an EMBL/GenBank/DDBJ whole genome shotgun (WGS) entry which is preliminary data.</text>
</comment>
<evidence type="ECO:0000256" key="1">
    <source>
        <dbReference type="SAM" id="Phobius"/>
    </source>
</evidence>
<reference evidence="3 4" key="1">
    <citation type="journal article" date="2011" name="J. Bacteriol.">
        <title>Draft genome sequence of Sporolactobacillus inulinus strain CASD, an efficient D-lactic acid-producing bacterium with high-concentration lactate tolerance capability.</title>
        <authorList>
            <person name="Yu B."/>
            <person name="Su F."/>
            <person name="Wang L."/>
            <person name="Xu K."/>
            <person name="Zhao B."/>
            <person name="Xu P."/>
        </authorList>
    </citation>
    <scope>NUCLEOTIDE SEQUENCE [LARGE SCALE GENOMIC DNA]</scope>
    <source>
        <strain evidence="3 4">CASD</strain>
    </source>
</reference>
<keyword evidence="1" id="KW-0472">Membrane</keyword>
<dbReference type="EMBL" id="AFVQ02000006">
    <property type="protein sequence ID" value="KLI03857.1"/>
    <property type="molecule type" value="Genomic_DNA"/>
</dbReference>
<feature type="domain" description="DUF4190" evidence="2">
    <location>
        <begin position="12"/>
        <end position="74"/>
    </location>
</feature>
<sequence length="90" mass="9283">MEAQQNQVNGKSIAALVLGITAIIIPYVGLILGILGIIFSKKALNEIAQYGQQGRGMAIAGLVTSIISVAIYALIIFFIVIVAGVAANLG</sequence>
<accession>A0A0U1QSS6</accession>